<dbReference type="PANTHER" id="PTHR30625:SF3">
    <property type="entry name" value="TOL-PAL SYSTEM PROTEIN TOLQ"/>
    <property type="match status" value="1"/>
</dbReference>
<evidence type="ECO:0000256" key="3">
    <source>
        <dbReference type="ARBA" id="ARBA00022692"/>
    </source>
</evidence>
<dbReference type="RefSeq" id="WP_154580499.1">
    <property type="nucleotide sequence ID" value="NZ_VULP01000003.1"/>
</dbReference>
<comment type="caution">
    <text evidence="9">The sequence shown here is derived from an EMBL/GenBank/DDBJ whole genome shotgun (WGS) entry which is preliminary data.</text>
</comment>
<evidence type="ECO:0000256" key="7">
    <source>
        <dbReference type="SAM" id="Phobius"/>
    </source>
</evidence>
<evidence type="ECO:0000256" key="5">
    <source>
        <dbReference type="ARBA" id="ARBA00023136"/>
    </source>
</evidence>
<dbReference type="GO" id="GO:0005886">
    <property type="term" value="C:plasma membrane"/>
    <property type="evidence" value="ECO:0007669"/>
    <property type="project" value="UniProtKB-SubCell"/>
</dbReference>
<feature type="transmembrane region" description="Helical" evidence="7">
    <location>
        <begin position="128"/>
        <end position="148"/>
    </location>
</feature>
<dbReference type="GO" id="GO:0017038">
    <property type="term" value="P:protein import"/>
    <property type="evidence" value="ECO:0007669"/>
    <property type="project" value="TreeGrafter"/>
</dbReference>
<keyword evidence="3 7" id="KW-0812">Transmembrane</keyword>
<accession>A0A6N7YCE8</accession>
<evidence type="ECO:0000313" key="10">
    <source>
        <dbReference type="Proteomes" id="UP000433359"/>
    </source>
</evidence>
<evidence type="ECO:0000256" key="6">
    <source>
        <dbReference type="RuleBase" id="RU004057"/>
    </source>
</evidence>
<keyword evidence="4 7" id="KW-1133">Transmembrane helix</keyword>
<dbReference type="Pfam" id="PF01618">
    <property type="entry name" value="MotA_ExbB"/>
    <property type="match status" value="1"/>
</dbReference>
<evidence type="ECO:0000256" key="4">
    <source>
        <dbReference type="ARBA" id="ARBA00022989"/>
    </source>
</evidence>
<dbReference type="PANTHER" id="PTHR30625">
    <property type="entry name" value="PROTEIN TOLQ"/>
    <property type="match status" value="1"/>
</dbReference>
<evidence type="ECO:0000313" key="9">
    <source>
        <dbReference type="EMBL" id="MSU81335.1"/>
    </source>
</evidence>
<dbReference type="EMBL" id="VULP01000003">
    <property type="protein sequence ID" value="MSU81335.1"/>
    <property type="molecule type" value="Genomic_DNA"/>
</dbReference>
<protein>
    <submittedName>
        <fullName evidence="9">MotA/TolQ/ExbB proton channel family protein</fullName>
    </submittedName>
</protein>
<comment type="similarity">
    <text evidence="6">Belongs to the exbB/tolQ family.</text>
</comment>
<gene>
    <name evidence="9" type="ORF">FYJ25_02925</name>
</gene>
<keyword evidence="2" id="KW-1003">Cell membrane</keyword>
<keyword evidence="6" id="KW-0813">Transport</keyword>
<keyword evidence="5 7" id="KW-0472">Membrane</keyword>
<dbReference type="Proteomes" id="UP000433359">
    <property type="component" value="Unassembled WGS sequence"/>
</dbReference>
<dbReference type="InterPro" id="IPR002898">
    <property type="entry name" value="MotA_ExbB_proton_chnl"/>
</dbReference>
<organism evidence="9 10">
    <name type="scientific">Anaerobutyricum soehngenii</name>
    <dbReference type="NCBI Taxonomy" id="105843"/>
    <lineage>
        <taxon>Bacteria</taxon>
        <taxon>Bacillati</taxon>
        <taxon>Bacillota</taxon>
        <taxon>Clostridia</taxon>
        <taxon>Lachnospirales</taxon>
        <taxon>Lachnospiraceae</taxon>
        <taxon>Anaerobutyricum</taxon>
    </lineage>
</organism>
<dbReference type="InterPro" id="IPR050790">
    <property type="entry name" value="ExbB/TolQ_transport"/>
</dbReference>
<feature type="transmembrane region" description="Helical" evidence="7">
    <location>
        <begin position="160"/>
        <end position="180"/>
    </location>
</feature>
<sequence length="213" mass="24100">MISENVNSILRVIISNFQTPVVIVLLVLMVATVIVTGTFVYEFFIEHRKLKADIPQLIEAINKAEIENISNLIAGNKLLPRQKKVLHQLIDEKKMEENTRETYAAQLLFEEEEHYQKYLRWPQMISKLGPMFGLLGTLVPLGPGLMALGQGNTEMLSQSLLIAFDTTSAGVVIAAIALVITQIRKQWYRRYSQALESLMEVILAKMKSDTQPE</sequence>
<keyword evidence="6" id="KW-0653">Protein transport</keyword>
<evidence type="ECO:0000256" key="1">
    <source>
        <dbReference type="ARBA" id="ARBA00004651"/>
    </source>
</evidence>
<evidence type="ECO:0000259" key="8">
    <source>
        <dbReference type="Pfam" id="PF01618"/>
    </source>
</evidence>
<feature type="transmembrane region" description="Helical" evidence="7">
    <location>
        <begin position="20"/>
        <end position="41"/>
    </location>
</feature>
<name>A0A6N7YCE8_9FIRM</name>
<comment type="subcellular location">
    <subcellularLocation>
        <location evidence="1">Cell membrane</location>
        <topology evidence="1">Multi-pass membrane protein</topology>
    </subcellularLocation>
    <subcellularLocation>
        <location evidence="6">Membrane</location>
        <topology evidence="6">Multi-pass membrane protein</topology>
    </subcellularLocation>
</comment>
<feature type="domain" description="MotA/TolQ/ExbB proton channel" evidence="8">
    <location>
        <begin position="87"/>
        <end position="196"/>
    </location>
</feature>
<evidence type="ECO:0000256" key="2">
    <source>
        <dbReference type="ARBA" id="ARBA00022475"/>
    </source>
</evidence>
<dbReference type="AlphaFoldDB" id="A0A6N7YCE8"/>
<reference evidence="9 10" key="1">
    <citation type="submission" date="2019-08" db="EMBL/GenBank/DDBJ databases">
        <title>In-depth cultivation of the pig gut microbiome towards novel bacterial diversity and tailored functional studies.</title>
        <authorList>
            <person name="Wylensek D."/>
            <person name="Hitch T.C.A."/>
            <person name="Clavel T."/>
        </authorList>
    </citation>
    <scope>NUCLEOTIDE SEQUENCE [LARGE SCALE GENOMIC DNA]</scope>
    <source>
        <strain evidence="9 10">BSM-383-APC-4H</strain>
    </source>
</reference>
<proteinExistence type="inferred from homology"/>